<organism evidence="11 12">
    <name type="scientific">Kocuria palustris PEL</name>
    <dbReference type="NCBI Taxonomy" id="1236550"/>
    <lineage>
        <taxon>Bacteria</taxon>
        <taxon>Bacillati</taxon>
        <taxon>Actinomycetota</taxon>
        <taxon>Actinomycetes</taxon>
        <taxon>Micrococcales</taxon>
        <taxon>Micrococcaceae</taxon>
        <taxon>Kocuria</taxon>
    </lineage>
</organism>
<dbReference type="SMART" id="SM00490">
    <property type="entry name" value="HELICc"/>
    <property type="match status" value="1"/>
</dbReference>
<feature type="compositionally biased region" description="Gly residues" evidence="7">
    <location>
        <begin position="483"/>
        <end position="492"/>
    </location>
</feature>
<dbReference type="InterPro" id="IPR014001">
    <property type="entry name" value="Helicase_ATP-bd"/>
</dbReference>
<keyword evidence="3 11" id="KW-0347">Helicase</keyword>
<protein>
    <submittedName>
        <fullName evidence="11">ATP-dependent RNA helicase</fullName>
    </submittedName>
</protein>
<evidence type="ECO:0000256" key="3">
    <source>
        <dbReference type="ARBA" id="ARBA00022806"/>
    </source>
</evidence>
<keyword evidence="2" id="KW-0378">Hydrolase</keyword>
<feature type="compositionally biased region" description="Basic and acidic residues" evidence="7">
    <location>
        <begin position="470"/>
        <end position="481"/>
    </location>
</feature>
<evidence type="ECO:0000256" key="7">
    <source>
        <dbReference type="SAM" id="MobiDB-lite"/>
    </source>
</evidence>
<dbReference type="GO" id="GO:0003724">
    <property type="term" value="F:RNA helicase activity"/>
    <property type="evidence" value="ECO:0007669"/>
    <property type="project" value="InterPro"/>
</dbReference>
<dbReference type="Gene3D" id="3.40.50.300">
    <property type="entry name" value="P-loop containing nucleotide triphosphate hydrolases"/>
    <property type="match status" value="2"/>
</dbReference>
<dbReference type="STRING" id="71999.KPaMU14_10675"/>
<dbReference type="PROSITE" id="PS51192">
    <property type="entry name" value="HELICASE_ATP_BIND_1"/>
    <property type="match status" value="1"/>
</dbReference>
<dbReference type="SMART" id="SM00487">
    <property type="entry name" value="DEXDc"/>
    <property type="match status" value="1"/>
</dbReference>
<reference evidence="11 12" key="1">
    <citation type="journal article" date="2014" name="Genome Announc.">
        <title>Draft Genome Sequence of Kocuria palustris PEL.</title>
        <authorList>
            <person name="Sharma G."/>
            <person name="Khatri I."/>
            <person name="Subramanian S."/>
        </authorList>
    </citation>
    <scope>NUCLEOTIDE SEQUENCE [LARGE SCALE GENOMIC DNA]</scope>
    <source>
        <strain evidence="11 12">PEL</strain>
    </source>
</reference>
<feature type="domain" description="DEAD-box RNA helicase Q" evidence="10">
    <location>
        <begin position="2"/>
        <end position="30"/>
    </location>
</feature>
<dbReference type="InterPro" id="IPR050079">
    <property type="entry name" value="DEAD_box_RNA_helicase"/>
</dbReference>
<accession>M2YFG6</accession>
<evidence type="ECO:0000313" key="12">
    <source>
        <dbReference type="Proteomes" id="UP000009877"/>
    </source>
</evidence>
<keyword evidence="1" id="KW-0547">Nucleotide-binding</keyword>
<evidence type="ECO:0000259" key="10">
    <source>
        <dbReference type="PROSITE" id="PS51195"/>
    </source>
</evidence>
<dbReference type="Pfam" id="PF00271">
    <property type="entry name" value="Helicase_C"/>
    <property type="match status" value="1"/>
</dbReference>
<evidence type="ECO:0000259" key="8">
    <source>
        <dbReference type="PROSITE" id="PS51192"/>
    </source>
</evidence>
<dbReference type="CDD" id="cd18787">
    <property type="entry name" value="SF2_C_DEAD"/>
    <property type="match status" value="1"/>
</dbReference>
<evidence type="ECO:0000313" key="11">
    <source>
        <dbReference type="EMBL" id="EME37324.1"/>
    </source>
</evidence>
<evidence type="ECO:0000256" key="2">
    <source>
        <dbReference type="ARBA" id="ARBA00022801"/>
    </source>
</evidence>
<comment type="caution">
    <text evidence="11">The sequence shown here is derived from an EMBL/GenBank/DDBJ whole genome shotgun (WGS) entry which is preliminary data.</text>
</comment>
<evidence type="ECO:0000256" key="5">
    <source>
        <dbReference type="ARBA" id="ARBA00038437"/>
    </source>
</evidence>
<feature type="domain" description="Helicase C-terminal" evidence="9">
    <location>
        <begin position="235"/>
        <end position="390"/>
    </location>
</feature>
<dbReference type="PANTHER" id="PTHR47959">
    <property type="entry name" value="ATP-DEPENDENT RNA HELICASE RHLE-RELATED"/>
    <property type="match status" value="1"/>
</dbReference>
<feature type="compositionally biased region" description="Gly residues" evidence="7">
    <location>
        <begin position="506"/>
        <end position="530"/>
    </location>
</feature>
<dbReference type="InterPro" id="IPR044742">
    <property type="entry name" value="DEAD/DEAH_RhlB"/>
</dbReference>
<dbReference type="GO" id="GO:0005524">
    <property type="term" value="F:ATP binding"/>
    <property type="evidence" value="ECO:0007669"/>
    <property type="project" value="UniProtKB-KW"/>
</dbReference>
<dbReference type="PANTHER" id="PTHR47959:SF13">
    <property type="entry name" value="ATP-DEPENDENT RNA HELICASE RHLE"/>
    <property type="match status" value="1"/>
</dbReference>
<sequence>MTSFIDLGVPEALARVLSQHGIDQPFPIQTKTLPDSLSGRDVLGRGRTGSGKTIAFALPLVTRLAGLAQGTSRAPRRANRPTGLVLAPTRELAAQIDRAIAPLAEEAGLSTTVIFGGVSQVHQERALSRGADIVVACPGRLEDLLKQGVLTLDDIRVTVIDEADHMADMGFLPVVTRILKQTPDDGQRLLFSATLDGGVDVLVKKFLHDPVTHSVDAPKAAVSTMEHHVLVVDADEKQALIETLASGTGRRVMFTRTKHRAKKLAKKLSQQGIPAVDLQGNLSQNARDRNLASFSQGDVRVLVATDVAARGVHVDDVELVVHIDPPAEHKSYLHRSGRTARAGAQGQVITIATREERRDVEKLMKQAGVIAEFSEVSIGSPVVADLVGERAERVEYVAPAQQQPSGGRGARRSGGRGGEGRPAQRQGGRQGSGRGGRRGDDARGESRAEGGRSRGGRGAQPEAQGGQRGGRSEGRAGERGQSRSGGRGGRGAEQGQAQGRRDGGRGGRPVQGGGRSGGGRPAGSGRGRSGGARSTAARTDAPASAVALHGTADAAADRATQAAARRRDRRAGGSPRG</sequence>
<evidence type="ECO:0000256" key="4">
    <source>
        <dbReference type="ARBA" id="ARBA00022840"/>
    </source>
</evidence>
<dbReference type="InterPro" id="IPR001650">
    <property type="entry name" value="Helicase_C-like"/>
</dbReference>
<dbReference type="GO" id="GO:0003676">
    <property type="term" value="F:nucleic acid binding"/>
    <property type="evidence" value="ECO:0007669"/>
    <property type="project" value="InterPro"/>
</dbReference>
<dbReference type="CDD" id="cd00268">
    <property type="entry name" value="DEADc"/>
    <property type="match status" value="1"/>
</dbReference>
<dbReference type="AlphaFoldDB" id="M2YFG6"/>
<dbReference type="InterPro" id="IPR011545">
    <property type="entry name" value="DEAD/DEAH_box_helicase_dom"/>
</dbReference>
<feature type="compositionally biased region" description="Basic and acidic residues" evidence="7">
    <location>
        <begin position="437"/>
        <end position="452"/>
    </location>
</feature>
<keyword evidence="12" id="KW-1185">Reference proteome</keyword>
<dbReference type="PROSITE" id="PS51195">
    <property type="entry name" value="Q_MOTIF"/>
    <property type="match status" value="1"/>
</dbReference>
<dbReference type="RefSeq" id="WP_006213828.1">
    <property type="nucleotide sequence ID" value="NZ_ANHZ02000004.1"/>
</dbReference>
<feature type="region of interest" description="Disordered" evidence="7">
    <location>
        <begin position="395"/>
        <end position="577"/>
    </location>
</feature>
<dbReference type="EMBL" id="ANHZ02000004">
    <property type="protein sequence ID" value="EME37324.1"/>
    <property type="molecule type" value="Genomic_DNA"/>
</dbReference>
<name>M2YFG6_9MICC</name>
<evidence type="ECO:0000259" key="9">
    <source>
        <dbReference type="PROSITE" id="PS51194"/>
    </source>
</evidence>
<evidence type="ECO:0000256" key="1">
    <source>
        <dbReference type="ARBA" id="ARBA00022741"/>
    </source>
</evidence>
<dbReference type="InterPro" id="IPR014014">
    <property type="entry name" value="RNA_helicase_DEAD_Q_motif"/>
</dbReference>
<dbReference type="InterPro" id="IPR027417">
    <property type="entry name" value="P-loop_NTPase"/>
</dbReference>
<dbReference type="Pfam" id="PF00270">
    <property type="entry name" value="DEAD"/>
    <property type="match status" value="1"/>
</dbReference>
<gene>
    <name evidence="11" type="ORF">C884_01832</name>
</gene>
<dbReference type="SUPFAM" id="SSF52540">
    <property type="entry name" value="P-loop containing nucleoside triphosphate hydrolases"/>
    <property type="match status" value="1"/>
</dbReference>
<dbReference type="GO" id="GO:0016787">
    <property type="term" value="F:hydrolase activity"/>
    <property type="evidence" value="ECO:0007669"/>
    <property type="project" value="UniProtKB-KW"/>
</dbReference>
<dbReference type="Proteomes" id="UP000009877">
    <property type="component" value="Unassembled WGS sequence"/>
</dbReference>
<evidence type="ECO:0000256" key="6">
    <source>
        <dbReference type="PROSITE-ProRule" id="PRU00552"/>
    </source>
</evidence>
<dbReference type="GO" id="GO:0005829">
    <property type="term" value="C:cytosol"/>
    <property type="evidence" value="ECO:0007669"/>
    <property type="project" value="TreeGrafter"/>
</dbReference>
<feature type="compositionally biased region" description="Low complexity" evidence="7">
    <location>
        <begin position="552"/>
        <end position="563"/>
    </location>
</feature>
<feature type="short sequence motif" description="Q motif" evidence="6">
    <location>
        <begin position="2"/>
        <end position="30"/>
    </location>
</feature>
<feature type="domain" description="Helicase ATP-binding" evidence="8">
    <location>
        <begin position="33"/>
        <end position="213"/>
    </location>
</feature>
<proteinExistence type="inferred from homology"/>
<dbReference type="PROSITE" id="PS51194">
    <property type="entry name" value="HELICASE_CTER"/>
    <property type="match status" value="1"/>
</dbReference>
<keyword evidence="4" id="KW-0067">ATP-binding</keyword>
<comment type="similarity">
    <text evidence="5">Belongs to the DEAD box helicase family.</text>
</comment>